<dbReference type="AlphaFoldDB" id="A0A812M9Z5"/>
<keyword evidence="2" id="KW-1185">Reference proteome</keyword>
<evidence type="ECO:0000313" key="1">
    <source>
        <dbReference type="EMBL" id="CAE7257889.1"/>
    </source>
</evidence>
<dbReference type="OrthoDB" id="449363at2759"/>
<accession>A0A812M9Z5</accession>
<reference evidence="1" key="1">
    <citation type="submission" date="2021-02" db="EMBL/GenBank/DDBJ databases">
        <authorList>
            <person name="Dougan E. K."/>
            <person name="Rhodes N."/>
            <person name="Thang M."/>
            <person name="Chan C."/>
        </authorList>
    </citation>
    <scope>NUCLEOTIDE SEQUENCE</scope>
</reference>
<evidence type="ECO:0000313" key="2">
    <source>
        <dbReference type="Proteomes" id="UP000601435"/>
    </source>
</evidence>
<dbReference type="Proteomes" id="UP000601435">
    <property type="component" value="Unassembled WGS sequence"/>
</dbReference>
<proteinExistence type="predicted"/>
<dbReference type="EMBL" id="CAJNJA010010464">
    <property type="protein sequence ID" value="CAE7257889.1"/>
    <property type="molecule type" value="Genomic_DNA"/>
</dbReference>
<comment type="caution">
    <text evidence="1">The sequence shown here is derived from an EMBL/GenBank/DDBJ whole genome shotgun (WGS) entry which is preliminary data.</text>
</comment>
<protein>
    <submittedName>
        <fullName evidence="1">Uncharacterized protein</fullName>
    </submittedName>
</protein>
<name>A0A812M9Z5_9DINO</name>
<organism evidence="1 2">
    <name type="scientific">Symbiodinium necroappetens</name>
    <dbReference type="NCBI Taxonomy" id="1628268"/>
    <lineage>
        <taxon>Eukaryota</taxon>
        <taxon>Sar</taxon>
        <taxon>Alveolata</taxon>
        <taxon>Dinophyceae</taxon>
        <taxon>Suessiales</taxon>
        <taxon>Symbiodiniaceae</taxon>
        <taxon>Symbiodinium</taxon>
    </lineage>
</organism>
<sequence length="208" mass="23531">MHHRPIRRAILKDTLLALHTPHQAMPVMHRLRPATIHRATQPRPVPHRQATIRIRTRHISELQTSEQRGRDLDREIEVRTAADGVEAEVAANVTAVASQAIWLGTVQTRAKKAFEKCVEISVGSSPSMESSICHQAKGQLRSKKNHNSLPLLFSSRSSRCRAHEGDGRPLKVTQETCCILFACVKGREEMRILSKHFPALHRAPHLRW</sequence>
<gene>
    <name evidence="1" type="ORF">SNEC2469_LOCUS5758</name>
</gene>